<evidence type="ECO:0000313" key="1">
    <source>
        <dbReference type="EMBL" id="KYD10391.1"/>
    </source>
</evidence>
<sequence>MLAIDRALKRFQSNLKISPFASQDTRKPKGIILNPLQRKI</sequence>
<organism evidence="1 2">
    <name type="scientific">Caldibacillus debilis</name>
    <dbReference type="NCBI Taxonomy" id="301148"/>
    <lineage>
        <taxon>Bacteria</taxon>
        <taxon>Bacillati</taxon>
        <taxon>Bacillota</taxon>
        <taxon>Bacilli</taxon>
        <taxon>Bacillales</taxon>
        <taxon>Bacillaceae</taxon>
        <taxon>Caldibacillus</taxon>
    </lineage>
</organism>
<dbReference type="Proteomes" id="UP000075683">
    <property type="component" value="Unassembled WGS sequence"/>
</dbReference>
<dbReference type="AlphaFoldDB" id="A0A150LDH5"/>
<reference evidence="1 2" key="1">
    <citation type="submission" date="2016-01" db="EMBL/GenBank/DDBJ databases">
        <title>Draft Genome Sequences of Seven Thermophilic Sporeformers Isolated from Foods.</title>
        <authorList>
            <person name="Berendsen E.M."/>
            <person name="Wells-Bennik M.H."/>
            <person name="Krawcyk A.O."/>
            <person name="De Jong A."/>
            <person name="Holsappel S."/>
            <person name="Eijlander R.T."/>
            <person name="Kuipers O.P."/>
        </authorList>
    </citation>
    <scope>NUCLEOTIDE SEQUENCE [LARGE SCALE GENOMIC DNA]</scope>
    <source>
        <strain evidence="1 2">B4135</strain>
    </source>
</reference>
<accession>A0A150LDH5</accession>
<evidence type="ECO:0000313" key="2">
    <source>
        <dbReference type="Proteomes" id="UP000075683"/>
    </source>
</evidence>
<name>A0A150LDH5_9BACI</name>
<dbReference type="EMBL" id="LQYT01000119">
    <property type="protein sequence ID" value="KYD10391.1"/>
    <property type="molecule type" value="Genomic_DNA"/>
</dbReference>
<gene>
    <name evidence="1" type="ORF">B4135_3566</name>
</gene>
<proteinExistence type="predicted"/>
<protein>
    <submittedName>
        <fullName evidence="1">Uncharacterized protein</fullName>
    </submittedName>
</protein>
<comment type="caution">
    <text evidence="1">The sequence shown here is derived from an EMBL/GenBank/DDBJ whole genome shotgun (WGS) entry which is preliminary data.</text>
</comment>